<keyword evidence="5" id="KW-1185">Reference proteome</keyword>
<evidence type="ECO:0000313" key="5">
    <source>
        <dbReference type="Proteomes" id="UP000008461"/>
    </source>
</evidence>
<dbReference type="eggNOG" id="COG0657">
    <property type="taxonomic scope" value="Bacteria"/>
</dbReference>
<reference key="2">
    <citation type="submission" date="2011-04" db="EMBL/GenBank/DDBJ databases">
        <title>Complete sequence of chromosome of Haliscomenobacter hydrossis DSM 1100.</title>
        <authorList>
            <consortium name="US DOE Joint Genome Institute (JGI-PGF)"/>
            <person name="Lucas S."/>
            <person name="Han J."/>
            <person name="Lapidus A."/>
            <person name="Bruce D."/>
            <person name="Goodwin L."/>
            <person name="Pitluck S."/>
            <person name="Peters L."/>
            <person name="Kyrpides N."/>
            <person name="Mavromatis K."/>
            <person name="Ivanova N."/>
            <person name="Ovchinnikova G."/>
            <person name="Pagani I."/>
            <person name="Daligault H."/>
            <person name="Detter J.C."/>
            <person name="Han C."/>
            <person name="Land M."/>
            <person name="Hauser L."/>
            <person name="Markowitz V."/>
            <person name="Cheng J.-F."/>
            <person name="Hugenholtz P."/>
            <person name="Woyke T."/>
            <person name="Wu D."/>
            <person name="Verbarg S."/>
            <person name="Frueling A."/>
            <person name="Brambilla E."/>
            <person name="Klenk H.-P."/>
            <person name="Eisen J.A."/>
        </authorList>
    </citation>
    <scope>NUCLEOTIDE SEQUENCE</scope>
    <source>
        <strain>DSM 1100</strain>
    </source>
</reference>
<dbReference type="HOGENOM" id="CLU_012494_4_0_10"/>
<dbReference type="KEGG" id="hhy:Halhy_4921"/>
<dbReference type="SUPFAM" id="SSF53474">
    <property type="entry name" value="alpha/beta-Hydrolases"/>
    <property type="match status" value="1"/>
</dbReference>
<organism evidence="4 5">
    <name type="scientific">Haliscomenobacter hydrossis (strain ATCC 27775 / DSM 1100 / LMG 10767 / O)</name>
    <dbReference type="NCBI Taxonomy" id="760192"/>
    <lineage>
        <taxon>Bacteria</taxon>
        <taxon>Pseudomonadati</taxon>
        <taxon>Bacteroidota</taxon>
        <taxon>Saprospiria</taxon>
        <taxon>Saprospirales</taxon>
        <taxon>Haliscomenobacteraceae</taxon>
        <taxon>Haliscomenobacter</taxon>
    </lineage>
</organism>
<proteinExistence type="predicted"/>
<dbReference type="EMBL" id="CP002691">
    <property type="protein sequence ID" value="AEE52749.1"/>
    <property type="molecule type" value="Genomic_DNA"/>
</dbReference>
<evidence type="ECO:0000256" key="2">
    <source>
        <dbReference type="SAM" id="SignalP"/>
    </source>
</evidence>
<evidence type="ECO:0000259" key="3">
    <source>
        <dbReference type="Pfam" id="PF20434"/>
    </source>
</evidence>
<accession>F4L040</accession>
<keyword evidence="2" id="KW-0732">Signal</keyword>
<feature type="chain" id="PRO_5003310495" evidence="2">
    <location>
        <begin position="20"/>
        <end position="297"/>
    </location>
</feature>
<dbReference type="Proteomes" id="UP000008461">
    <property type="component" value="Chromosome"/>
</dbReference>
<name>F4L040_HALH1</name>
<evidence type="ECO:0000313" key="4">
    <source>
        <dbReference type="EMBL" id="AEE52749.1"/>
    </source>
</evidence>
<feature type="domain" description="BD-FAE-like" evidence="3">
    <location>
        <begin position="51"/>
        <end position="257"/>
    </location>
</feature>
<dbReference type="InterPro" id="IPR049492">
    <property type="entry name" value="BD-FAE-like_dom"/>
</dbReference>
<dbReference type="GO" id="GO:0016787">
    <property type="term" value="F:hydrolase activity"/>
    <property type="evidence" value="ECO:0007669"/>
    <property type="project" value="UniProtKB-KW"/>
</dbReference>
<gene>
    <name evidence="4" type="ordered locus">Halhy_4921</name>
</gene>
<dbReference type="InterPro" id="IPR029058">
    <property type="entry name" value="AB_hydrolase_fold"/>
</dbReference>
<evidence type="ECO:0000256" key="1">
    <source>
        <dbReference type="ARBA" id="ARBA00022801"/>
    </source>
</evidence>
<sequence length="297" mass="32908">MNCNFLWIFLILFSNLLFAQGQNPRAHLLPQGTIIHNNIPYHNDTLKKHLLDIYLPAQATGKCPLLVFIHGGGWLVNDKYADMGYMGNTLSAILKQGIAIASIDYRWSTQAVFPAQIQDCNRAVSFLYDNAEKYGLDKTRIALMGFSAGGHLASLQGLSKNNNVAAFFTPGSSKKFNFKAVVDFYGPSELIALKSSEDPKSPESILLGAAPLDRPDLAKIASPANYVDKNDPPFLIIHGEKDESVPYQQSKLLSGWLTVKGVKNELMIVKDAPHYGVMFDVESIREKVLEFLKGYLL</sequence>
<dbReference type="Pfam" id="PF20434">
    <property type="entry name" value="BD-FAE"/>
    <property type="match status" value="1"/>
</dbReference>
<dbReference type="Gene3D" id="3.40.50.1820">
    <property type="entry name" value="alpha/beta hydrolase"/>
    <property type="match status" value="1"/>
</dbReference>
<dbReference type="PANTHER" id="PTHR48081">
    <property type="entry name" value="AB HYDROLASE SUPERFAMILY PROTEIN C4A8.06C"/>
    <property type="match status" value="1"/>
</dbReference>
<feature type="signal peptide" evidence="2">
    <location>
        <begin position="1"/>
        <end position="19"/>
    </location>
</feature>
<dbReference type="PANTHER" id="PTHR48081:SF13">
    <property type="entry name" value="ALPHA_BETA HYDROLASE"/>
    <property type="match status" value="1"/>
</dbReference>
<reference evidence="4 5" key="1">
    <citation type="journal article" date="2011" name="Stand. Genomic Sci.">
        <title>Complete genome sequence of Haliscomenobacter hydrossis type strain (O).</title>
        <authorList>
            <consortium name="US DOE Joint Genome Institute (JGI-PGF)"/>
            <person name="Daligault H."/>
            <person name="Lapidus A."/>
            <person name="Zeytun A."/>
            <person name="Nolan M."/>
            <person name="Lucas S."/>
            <person name="Del Rio T.G."/>
            <person name="Tice H."/>
            <person name="Cheng J.F."/>
            <person name="Tapia R."/>
            <person name="Han C."/>
            <person name="Goodwin L."/>
            <person name="Pitluck S."/>
            <person name="Liolios K."/>
            <person name="Pagani I."/>
            <person name="Ivanova N."/>
            <person name="Huntemann M."/>
            <person name="Mavromatis K."/>
            <person name="Mikhailova N."/>
            <person name="Pati A."/>
            <person name="Chen A."/>
            <person name="Palaniappan K."/>
            <person name="Land M."/>
            <person name="Hauser L."/>
            <person name="Brambilla E.M."/>
            <person name="Rohde M."/>
            <person name="Verbarg S."/>
            <person name="Goker M."/>
            <person name="Bristow J."/>
            <person name="Eisen J.A."/>
            <person name="Markowitz V."/>
            <person name="Hugenholtz P."/>
            <person name="Kyrpides N.C."/>
            <person name="Klenk H.P."/>
            <person name="Woyke T."/>
        </authorList>
    </citation>
    <scope>NUCLEOTIDE SEQUENCE [LARGE SCALE GENOMIC DNA]</scope>
    <source>
        <strain evidence="5">ATCC 27775 / DSM 1100 / LMG 10767 / O</strain>
    </source>
</reference>
<dbReference type="STRING" id="760192.Halhy_4921"/>
<dbReference type="RefSeq" id="WP_013767285.1">
    <property type="nucleotide sequence ID" value="NC_015510.1"/>
</dbReference>
<dbReference type="InterPro" id="IPR050300">
    <property type="entry name" value="GDXG_lipolytic_enzyme"/>
</dbReference>
<keyword evidence="1" id="KW-0378">Hydrolase</keyword>
<dbReference type="OrthoDB" id="9777975at2"/>
<protein>
    <submittedName>
        <fullName evidence="4">Lipase/esterase</fullName>
    </submittedName>
</protein>
<dbReference type="AlphaFoldDB" id="F4L040"/>